<dbReference type="Pfam" id="PF01433">
    <property type="entry name" value="Peptidase_M1"/>
    <property type="match status" value="1"/>
</dbReference>
<dbReference type="InterPro" id="IPR012778">
    <property type="entry name" value="Pept_M1_aminopeptidase"/>
</dbReference>
<comment type="cofactor">
    <cofactor evidence="2">
        <name>Zn(2+)</name>
        <dbReference type="ChEBI" id="CHEBI:29105"/>
    </cofactor>
</comment>
<keyword evidence="7" id="KW-0645">Protease</keyword>
<proteinExistence type="inferred from homology"/>
<dbReference type="PANTHER" id="PTHR11533">
    <property type="entry name" value="PROTEASE M1 ZINC METALLOPROTEASE"/>
    <property type="match status" value="1"/>
</dbReference>
<evidence type="ECO:0000256" key="3">
    <source>
        <dbReference type="ARBA" id="ARBA00010136"/>
    </source>
</evidence>
<evidence type="ECO:0000256" key="2">
    <source>
        <dbReference type="ARBA" id="ARBA00001947"/>
    </source>
</evidence>
<dbReference type="Proteomes" id="UP000006666">
    <property type="component" value="Chromosome"/>
</dbReference>
<dbReference type="Gene3D" id="2.60.40.1730">
    <property type="entry name" value="tricorn interacting facor f3 domain"/>
    <property type="match status" value="1"/>
</dbReference>
<evidence type="ECO:0000256" key="12">
    <source>
        <dbReference type="ARBA" id="ARBA00029811"/>
    </source>
</evidence>
<dbReference type="eggNOG" id="COG0308">
    <property type="taxonomic scope" value="Bacteria"/>
</dbReference>
<dbReference type="GO" id="GO:0006508">
    <property type="term" value="P:proteolysis"/>
    <property type="evidence" value="ECO:0007669"/>
    <property type="project" value="UniProtKB-KW"/>
</dbReference>
<dbReference type="InterPro" id="IPR045357">
    <property type="entry name" value="Aminopeptidase_N-like_N"/>
</dbReference>
<dbReference type="CDD" id="cd09602">
    <property type="entry name" value="M1_APN"/>
    <property type="match status" value="1"/>
</dbReference>
<evidence type="ECO:0000256" key="13">
    <source>
        <dbReference type="ARBA" id="ARBA00031533"/>
    </source>
</evidence>
<keyword evidence="9" id="KW-0378">Hydrolase</keyword>
<dbReference type="GO" id="GO:0042277">
    <property type="term" value="F:peptide binding"/>
    <property type="evidence" value="ECO:0007669"/>
    <property type="project" value="TreeGrafter"/>
</dbReference>
<dbReference type="PRINTS" id="PR00756">
    <property type="entry name" value="ALADIPTASE"/>
</dbReference>
<dbReference type="PANTHER" id="PTHR11533:SF174">
    <property type="entry name" value="PUROMYCIN-SENSITIVE AMINOPEPTIDASE-RELATED"/>
    <property type="match status" value="1"/>
</dbReference>
<dbReference type="InterPro" id="IPR001930">
    <property type="entry name" value="Peptidase_M1"/>
</dbReference>
<dbReference type="InterPro" id="IPR027268">
    <property type="entry name" value="Peptidase_M4/M1_CTD_sf"/>
</dbReference>
<dbReference type="SUPFAM" id="SSF55486">
    <property type="entry name" value="Metalloproteases ('zincins'), catalytic domain"/>
    <property type="match status" value="1"/>
</dbReference>
<dbReference type="InterPro" id="IPR042097">
    <property type="entry name" value="Aminopeptidase_N-like_N_sf"/>
</dbReference>
<dbReference type="GO" id="GO:0008270">
    <property type="term" value="F:zinc ion binding"/>
    <property type="evidence" value="ECO:0007669"/>
    <property type="project" value="InterPro"/>
</dbReference>
<gene>
    <name evidence="18" type="ordered locus">Ksed_09020</name>
</gene>
<protein>
    <recommendedName>
        <fullName evidence="5">Aminopeptidase N</fullName>
        <ecNumber evidence="4">3.4.11.2</ecNumber>
    </recommendedName>
    <alternativeName>
        <fullName evidence="12">Alanine aminopeptidase</fullName>
    </alternativeName>
    <alternativeName>
        <fullName evidence="13">Lysyl aminopeptidase</fullName>
    </alternativeName>
</protein>
<dbReference type="GO" id="GO:0070006">
    <property type="term" value="F:metalloaminopeptidase activity"/>
    <property type="evidence" value="ECO:0007669"/>
    <property type="project" value="TreeGrafter"/>
</dbReference>
<dbReference type="InterPro" id="IPR014782">
    <property type="entry name" value="Peptidase_M1_dom"/>
</dbReference>
<keyword evidence="11" id="KW-0482">Metalloprotease</keyword>
<evidence type="ECO:0000259" key="15">
    <source>
        <dbReference type="Pfam" id="PF01433"/>
    </source>
</evidence>
<evidence type="ECO:0000256" key="1">
    <source>
        <dbReference type="ARBA" id="ARBA00000098"/>
    </source>
</evidence>
<reference evidence="18 19" key="1">
    <citation type="journal article" date="2009" name="Stand. Genomic Sci.">
        <title>Complete genome sequence of Kytococcus sedentarius type strain (541).</title>
        <authorList>
            <person name="Sims D."/>
            <person name="Brettin T."/>
            <person name="Detter J.C."/>
            <person name="Han C."/>
            <person name="Lapidus A."/>
            <person name="Copeland A."/>
            <person name="Glavina Del Rio T."/>
            <person name="Nolan M."/>
            <person name="Chen F."/>
            <person name="Lucas S."/>
            <person name="Tice H."/>
            <person name="Cheng J.F."/>
            <person name="Bruce D."/>
            <person name="Goodwin L."/>
            <person name="Pitluck S."/>
            <person name="Ovchinnikova G."/>
            <person name="Pati A."/>
            <person name="Ivanova N."/>
            <person name="Mavrommatis K."/>
            <person name="Chen A."/>
            <person name="Palaniappan K."/>
            <person name="D'haeseleer P."/>
            <person name="Chain P."/>
            <person name="Bristow J."/>
            <person name="Eisen J.A."/>
            <person name="Markowitz V."/>
            <person name="Hugenholtz P."/>
            <person name="Schneider S."/>
            <person name="Goker M."/>
            <person name="Pukall R."/>
            <person name="Kyrpides N.C."/>
            <person name="Klenk H.P."/>
        </authorList>
    </citation>
    <scope>NUCLEOTIDE SEQUENCE [LARGE SCALE GENOMIC DNA]</scope>
    <source>
        <strain evidence="19">ATCC 14392 / DSM 20547 / JCM 11482 / CCUG 33030 / NBRC 15357 / NCTC 11040 / CCM 314 / 541</strain>
    </source>
</reference>
<dbReference type="GO" id="GO:0016285">
    <property type="term" value="F:alanyl aminopeptidase activity"/>
    <property type="evidence" value="ECO:0007669"/>
    <property type="project" value="UniProtKB-EC"/>
</dbReference>
<organism evidence="18 19">
    <name type="scientific">Kytococcus sedentarius (strain ATCC 14392 / DSM 20547 / JCM 11482 / CCUG 33030 / NBRC 15357 / NCTC 11040 / CCM 314 / 541)</name>
    <name type="common">Micrococcus sedentarius</name>
    <dbReference type="NCBI Taxonomy" id="478801"/>
    <lineage>
        <taxon>Bacteria</taxon>
        <taxon>Bacillati</taxon>
        <taxon>Actinomycetota</taxon>
        <taxon>Actinomycetes</taxon>
        <taxon>Micrococcales</taxon>
        <taxon>Kytococcaceae</taxon>
        <taxon>Kytococcus</taxon>
    </lineage>
</organism>
<keyword evidence="10" id="KW-0862">Zinc</keyword>
<evidence type="ECO:0000256" key="4">
    <source>
        <dbReference type="ARBA" id="ARBA00012564"/>
    </source>
</evidence>
<evidence type="ECO:0000259" key="17">
    <source>
        <dbReference type="Pfam" id="PF17900"/>
    </source>
</evidence>
<dbReference type="STRING" id="478801.Ksed_09020"/>
<keyword evidence="19" id="KW-1185">Reference proteome</keyword>
<feature type="domain" description="ERAP1-like C-terminal" evidence="16">
    <location>
        <begin position="566"/>
        <end position="874"/>
    </location>
</feature>
<evidence type="ECO:0000313" key="19">
    <source>
        <dbReference type="Proteomes" id="UP000006666"/>
    </source>
</evidence>
<evidence type="ECO:0000256" key="11">
    <source>
        <dbReference type="ARBA" id="ARBA00023049"/>
    </source>
</evidence>
<dbReference type="MEROPS" id="M01.009"/>
<dbReference type="GO" id="GO:0043171">
    <property type="term" value="P:peptide catabolic process"/>
    <property type="evidence" value="ECO:0007669"/>
    <property type="project" value="TreeGrafter"/>
</dbReference>
<feature type="domain" description="Aminopeptidase N-like N-terminal" evidence="17">
    <location>
        <begin position="112"/>
        <end position="227"/>
    </location>
</feature>
<dbReference type="SUPFAM" id="SSF63737">
    <property type="entry name" value="Leukotriene A4 hydrolase N-terminal domain"/>
    <property type="match status" value="1"/>
</dbReference>
<feature type="domain" description="Peptidase M1 membrane alanine aminopeptidase" evidence="15">
    <location>
        <begin position="272"/>
        <end position="483"/>
    </location>
</feature>
<evidence type="ECO:0000256" key="9">
    <source>
        <dbReference type="ARBA" id="ARBA00022801"/>
    </source>
</evidence>
<keyword evidence="8" id="KW-0479">Metal-binding</keyword>
<evidence type="ECO:0000256" key="6">
    <source>
        <dbReference type="ARBA" id="ARBA00022438"/>
    </source>
</evidence>
<dbReference type="EC" id="3.4.11.2" evidence="4"/>
<sequence length="887" mass="97489">MTGATGACKTAPDPAPTAATDPTVTPWRTLVPGKNLTRDEAMQRSRQIATHSYEVATDVTDGPNTFATSSRVRFTCHEAGDSFIDFIGESVRRVELDGQPLDTGAFDDARIALPGLSEGEHELYVEAVGRYMNTGEGLHRFVDPADDEVYLYTQFEVADCRRMFPVFEQPDLKATFQFTITAPAHWQVVSNEATPQPVPAGTGTLDGKTSVERATWTFAPTPEMSCYITALVAGPYVRHADTVETRQGTIDLGVLARKSLDDHLDAENIFAVTKAGFGFYEEYFDQPYPFSKYDQIFTPEYNMGAMENAGCVTFAEIYVFRSAVPDSLVERRALTILHELAHMWFGNLVTMKWWNDLWLNESFAEWASTTCQTEATQWRTAWTTFAISEKTWAYHQDQLSSTHPIVAEIRDLADVEVNFDGITYAKGASVLKQLVAYVGEEAFRDGLRTYFAEHKWGNTTLSDLTRHLEATSGRDLTSWVADWLETAGVNTLTPVLETDADGTVTSAHIEQTAVEDWPTLRPHRIAVGAYELQDGALVRTDRWELDVAGERTELAQLVGRTRPALLLLNDDDLGYCKVRLDAVSLATATEHIAAFTDSLPRAVVLGAAWDMTRDAQMPARDFIELGLRALPGESDSTLVRILLSQLEAAAGRYVAPAHQEATAQRLADELGRLVEEARPGSDLQLQLATAWAAAARGEAGVARLRALADGSQRLEGLEVDTDMRWVLMTGLAKNGALSAAELEAEGARDRTASGAERLARARAARPDAQSKQQAWDTVWGSSSLPNAEVVATAAGWQRVQDPEDLRRFVGPYFDRVAAMWDDRTHAIAEAVAGGFYPHALVHADVVDAAQSWLDSNPTASQALRRVIAENRDGTVRALAAQAFDARS</sequence>
<feature type="region of interest" description="Disordered" evidence="14">
    <location>
        <begin position="1"/>
        <end position="26"/>
    </location>
</feature>
<dbReference type="Gene3D" id="1.10.390.10">
    <property type="entry name" value="Neutral Protease Domain 2"/>
    <property type="match status" value="1"/>
</dbReference>
<dbReference type="FunFam" id="2.60.40.1730:FF:000010">
    <property type="entry name" value="Putative aminopeptidase N"/>
    <property type="match status" value="1"/>
</dbReference>
<evidence type="ECO:0000259" key="16">
    <source>
        <dbReference type="Pfam" id="PF11838"/>
    </source>
</evidence>
<dbReference type="Pfam" id="PF11838">
    <property type="entry name" value="ERAP1_C"/>
    <property type="match status" value="1"/>
</dbReference>
<evidence type="ECO:0000256" key="10">
    <source>
        <dbReference type="ARBA" id="ARBA00022833"/>
    </source>
</evidence>
<feature type="compositionally biased region" description="Low complexity" evidence="14">
    <location>
        <begin position="10"/>
        <end position="26"/>
    </location>
</feature>
<dbReference type="FunFam" id="1.10.390.10:FF:000004">
    <property type="entry name" value="Aminopeptidase N"/>
    <property type="match status" value="1"/>
</dbReference>
<evidence type="ECO:0000256" key="5">
    <source>
        <dbReference type="ARBA" id="ARBA00015611"/>
    </source>
</evidence>
<dbReference type="Pfam" id="PF17900">
    <property type="entry name" value="Peptidase_M1_N"/>
    <property type="match status" value="1"/>
</dbReference>
<dbReference type="InterPro" id="IPR050344">
    <property type="entry name" value="Peptidase_M1_aminopeptidases"/>
</dbReference>
<dbReference type="EMBL" id="CP001686">
    <property type="protein sequence ID" value="ACV05950.1"/>
    <property type="molecule type" value="Genomic_DNA"/>
</dbReference>
<evidence type="ECO:0000256" key="8">
    <source>
        <dbReference type="ARBA" id="ARBA00022723"/>
    </source>
</evidence>
<comment type="similarity">
    <text evidence="3">Belongs to the peptidase M1 family.</text>
</comment>
<dbReference type="GO" id="GO:0016020">
    <property type="term" value="C:membrane"/>
    <property type="evidence" value="ECO:0007669"/>
    <property type="project" value="TreeGrafter"/>
</dbReference>
<dbReference type="AlphaFoldDB" id="C7NFL5"/>
<dbReference type="HOGENOM" id="CLU_007335_1_1_11"/>
<dbReference type="GO" id="GO:0005615">
    <property type="term" value="C:extracellular space"/>
    <property type="evidence" value="ECO:0007669"/>
    <property type="project" value="TreeGrafter"/>
</dbReference>
<evidence type="ECO:0000256" key="14">
    <source>
        <dbReference type="SAM" id="MobiDB-lite"/>
    </source>
</evidence>
<evidence type="ECO:0000313" key="18">
    <source>
        <dbReference type="EMBL" id="ACV05950.1"/>
    </source>
</evidence>
<name>C7NFL5_KYTSD</name>
<evidence type="ECO:0000256" key="7">
    <source>
        <dbReference type="ARBA" id="ARBA00022670"/>
    </source>
</evidence>
<dbReference type="NCBIfam" id="TIGR02412">
    <property type="entry name" value="pepN_strep_liv"/>
    <property type="match status" value="1"/>
</dbReference>
<accession>C7NFL5</accession>
<dbReference type="KEGG" id="kse:Ksed_09020"/>
<dbReference type="GO" id="GO:0005737">
    <property type="term" value="C:cytoplasm"/>
    <property type="evidence" value="ECO:0007669"/>
    <property type="project" value="TreeGrafter"/>
</dbReference>
<keyword evidence="6 18" id="KW-0031">Aminopeptidase</keyword>
<dbReference type="InterPro" id="IPR024571">
    <property type="entry name" value="ERAP1-like_C_dom"/>
</dbReference>
<comment type="catalytic activity">
    <reaction evidence="1">
        <text>Release of an N-terminal amino acid, Xaa-|-Yaa- from a peptide, amide or arylamide. Xaa is preferably Ala, but may be most amino acids including Pro (slow action). When a terminal hydrophobic residue is followed by a prolyl residue, the two may be released as an intact Xaa-Pro dipeptide.</text>
        <dbReference type="EC" id="3.4.11.2"/>
    </reaction>
</comment>